<name>A0ABY8F2T6_9HYPH</name>
<dbReference type="EMBL" id="CP120863">
    <property type="protein sequence ID" value="WFE89802.1"/>
    <property type="molecule type" value="Genomic_DNA"/>
</dbReference>
<gene>
    <name evidence="1" type="ORF">K1718_00120</name>
</gene>
<dbReference type="RefSeq" id="WP_265680172.1">
    <property type="nucleotide sequence ID" value="NZ_CP120863.1"/>
</dbReference>
<keyword evidence="2" id="KW-1185">Reference proteome</keyword>
<reference evidence="1 2" key="1">
    <citation type="submission" date="2023-03" db="EMBL/GenBank/DDBJ databases">
        <title>Roseibium porphyridii sp. nov. and Roseibium rhodosorbium sp. nov. isolated from marine algae, Porphyridium cruentum and Rhodosorus marinus, respectively.</title>
        <authorList>
            <person name="Lee M.W."/>
            <person name="Choi B.J."/>
            <person name="Lee J.K."/>
            <person name="Choi D.G."/>
            <person name="Baek J.H."/>
            <person name="Bayburt H."/>
            <person name="Kim J.M."/>
            <person name="Han D.M."/>
            <person name="Kim K.H."/>
            <person name="Jeon C.O."/>
        </authorList>
    </citation>
    <scope>NUCLEOTIDE SEQUENCE [LARGE SCALE GENOMIC DNA]</scope>
    <source>
        <strain evidence="1 2">KMA01</strain>
    </source>
</reference>
<protein>
    <submittedName>
        <fullName evidence="1">Uncharacterized protein</fullName>
    </submittedName>
</protein>
<evidence type="ECO:0000313" key="2">
    <source>
        <dbReference type="Proteomes" id="UP001209803"/>
    </source>
</evidence>
<proteinExistence type="predicted"/>
<organism evidence="1 2">
    <name type="scientific">Roseibium porphyridii</name>
    <dbReference type="NCBI Taxonomy" id="2866279"/>
    <lineage>
        <taxon>Bacteria</taxon>
        <taxon>Pseudomonadati</taxon>
        <taxon>Pseudomonadota</taxon>
        <taxon>Alphaproteobacteria</taxon>
        <taxon>Hyphomicrobiales</taxon>
        <taxon>Stappiaceae</taxon>
        <taxon>Roseibium</taxon>
    </lineage>
</organism>
<dbReference type="Proteomes" id="UP001209803">
    <property type="component" value="Chromosome"/>
</dbReference>
<evidence type="ECO:0000313" key="1">
    <source>
        <dbReference type="EMBL" id="WFE89802.1"/>
    </source>
</evidence>
<sequence length="156" mass="17495">MDDTNQFTREEKEYARTLMIRQQSLAAGYYNGPNSLQDEYVDPFGGDTLSKLGASIEYLERAHPEEKASVTYAFDRANAEGGYKLLAEKEGRPVEVEFSEDPLVRLIREAMESLQKSGHSNSSSGAILNADDLRDQDWFAPFLSRFDAISTSREGV</sequence>
<accession>A0ABY8F2T6</accession>